<reference evidence="10 11" key="1">
    <citation type="journal article" date="2013" name="Int. J. Syst. Evol. Microbiol.">
        <title>Ilumatobacter nonamiense sp. nov. and Ilumatobacter coccineum sp. nov., isolated from seashore sand.</title>
        <authorList>
            <person name="Matsumoto A."/>
            <person name="Kasai H."/>
            <person name="Matsuo Y."/>
            <person name="Shizuri Y."/>
            <person name="Ichikawa N."/>
            <person name="Fujita N."/>
            <person name="Omura S."/>
            <person name="Takahashi Y."/>
        </authorList>
    </citation>
    <scope>NUCLEOTIDE SEQUENCE [LARGE SCALE GENOMIC DNA]</scope>
    <source>
        <strain evidence="11">NBRC 103263 / KCTC 29153 / YM16-304</strain>
    </source>
</reference>
<dbReference type="Gene3D" id="3.30.1360.120">
    <property type="entry name" value="Probable tRNA modification gtpase trme, domain 1"/>
    <property type="match status" value="1"/>
</dbReference>
<evidence type="ECO:0000313" key="11">
    <source>
        <dbReference type="Proteomes" id="UP000011863"/>
    </source>
</evidence>
<keyword evidence="10" id="KW-0489">Methyltransferase</keyword>
<dbReference type="NCBIfam" id="NF001567">
    <property type="entry name" value="PRK00389.1"/>
    <property type="match status" value="1"/>
</dbReference>
<evidence type="ECO:0000259" key="9">
    <source>
        <dbReference type="Pfam" id="PF08669"/>
    </source>
</evidence>
<evidence type="ECO:0000259" key="8">
    <source>
        <dbReference type="Pfam" id="PF01571"/>
    </source>
</evidence>
<organism evidence="10 11">
    <name type="scientific">Ilumatobacter coccineus (strain NBRC 103263 / KCTC 29153 / YM16-304)</name>
    <dbReference type="NCBI Taxonomy" id="1313172"/>
    <lineage>
        <taxon>Bacteria</taxon>
        <taxon>Bacillati</taxon>
        <taxon>Actinomycetota</taxon>
        <taxon>Acidimicrobiia</taxon>
        <taxon>Acidimicrobiales</taxon>
        <taxon>Ilumatobacteraceae</taxon>
        <taxon>Ilumatobacter</taxon>
    </lineage>
</organism>
<keyword evidence="4 10" id="KW-0808">Transferase</keyword>
<dbReference type="Pfam" id="PF01571">
    <property type="entry name" value="GCV_T"/>
    <property type="match status" value="1"/>
</dbReference>
<dbReference type="RefSeq" id="WP_015442135.1">
    <property type="nucleotide sequence ID" value="NC_020520.1"/>
</dbReference>
<dbReference type="GO" id="GO:0005960">
    <property type="term" value="C:glycine cleavage complex"/>
    <property type="evidence" value="ECO:0007669"/>
    <property type="project" value="InterPro"/>
</dbReference>
<dbReference type="KEGG" id="aym:YM304_25740"/>
<dbReference type="SUPFAM" id="SSF103025">
    <property type="entry name" value="Folate-binding domain"/>
    <property type="match status" value="1"/>
</dbReference>
<keyword evidence="3" id="KW-0032">Aminotransferase</keyword>
<comment type="catalytic activity">
    <reaction evidence="6">
        <text>N(6)-[(R)-S(8)-aminomethyldihydrolipoyl]-L-lysyl-[protein] + (6S)-5,6,7,8-tetrahydrofolate = N(6)-[(R)-dihydrolipoyl]-L-lysyl-[protein] + (6R)-5,10-methylene-5,6,7,8-tetrahydrofolate + NH4(+)</text>
        <dbReference type="Rhea" id="RHEA:16945"/>
        <dbReference type="Rhea" id="RHEA-COMP:10475"/>
        <dbReference type="Rhea" id="RHEA-COMP:10492"/>
        <dbReference type="ChEBI" id="CHEBI:15636"/>
        <dbReference type="ChEBI" id="CHEBI:28938"/>
        <dbReference type="ChEBI" id="CHEBI:57453"/>
        <dbReference type="ChEBI" id="CHEBI:83100"/>
        <dbReference type="ChEBI" id="CHEBI:83143"/>
        <dbReference type="EC" id="2.1.2.10"/>
    </reaction>
</comment>
<evidence type="ECO:0000256" key="2">
    <source>
        <dbReference type="ARBA" id="ARBA00012616"/>
    </source>
</evidence>
<dbReference type="NCBIfam" id="TIGR00528">
    <property type="entry name" value="gcvT"/>
    <property type="match status" value="1"/>
</dbReference>
<dbReference type="AlphaFoldDB" id="A0A6C7EE34"/>
<evidence type="ECO:0000256" key="6">
    <source>
        <dbReference type="ARBA" id="ARBA00047665"/>
    </source>
</evidence>
<dbReference type="Proteomes" id="UP000011863">
    <property type="component" value="Chromosome"/>
</dbReference>
<gene>
    <name evidence="10" type="primary">gcvT</name>
    <name evidence="10" type="ORF">YM304_25740</name>
</gene>
<dbReference type="InterPro" id="IPR006222">
    <property type="entry name" value="GCVT_N"/>
</dbReference>
<dbReference type="Pfam" id="PF08669">
    <property type="entry name" value="GCV_T_C"/>
    <property type="match status" value="1"/>
</dbReference>
<feature type="domain" description="GCVT N-terminal" evidence="8">
    <location>
        <begin position="9"/>
        <end position="257"/>
    </location>
</feature>
<evidence type="ECO:0000256" key="3">
    <source>
        <dbReference type="ARBA" id="ARBA00022576"/>
    </source>
</evidence>
<proteinExistence type="inferred from homology"/>
<dbReference type="EMBL" id="AP012057">
    <property type="protein sequence ID" value="BAN02888.1"/>
    <property type="molecule type" value="Genomic_DNA"/>
</dbReference>
<dbReference type="InterPro" id="IPR006223">
    <property type="entry name" value="GcvT"/>
</dbReference>
<evidence type="ECO:0000256" key="7">
    <source>
        <dbReference type="PIRSR" id="PIRSR006487-1"/>
    </source>
</evidence>
<dbReference type="InterPro" id="IPR013977">
    <property type="entry name" value="GcvT_C"/>
</dbReference>
<dbReference type="InterPro" id="IPR028896">
    <property type="entry name" value="GcvT/YgfZ/DmdA"/>
</dbReference>
<dbReference type="EC" id="2.1.2.10" evidence="2"/>
<feature type="binding site" evidence="7">
    <location>
        <position position="194"/>
    </location>
    <ligand>
        <name>substrate</name>
    </ligand>
</feature>
<dbReference type="GO" id="GO:0004047">
    <property type="term" value="F:aminomethyltransferase activity"/>
    <property type="evidence" value="ECO:0007669"/>
    <property type="project" value="UniProtKB-EC"/>
</dbReference>
<protein>
    <recommendedName>
        <fullName evidence="2">aminomethyltransferase</fullName>
        <ecNumber evidence="2">2.1.2.10</ecNumber>
    </recommendedName>
    <alternativeName>
        <fullName evidence="5">Glycine cleavage system T protein</fullName>
    </alternativeName>
</protein>
<name>A0A6C7EE34_ILUCY</name>
<dbReference type="GO" id="GO:0006546">
    <property type="term" value="P:glycine catabolic process"/>
    <property type="evidence" value="ECO:0007669"/>
    <property type="project" value="InterPro"/>
</dbReference>
<dbReference type="PANTHER" id="PTHR43757:SF2">
    <property type="entry name" value="AMINOMETHYLTRANSFERASE, MITOCHONDRIAL"/>
    <property type="match status" value="1"/>
</dbReference>
<evidence type="ECO:0000256" key="5">
    <source>
        <dbReference type="ARBA" id="ARBA00031395"/>
    </source>
</evidence>
<comment type="similarity">
    <text evidence="1">Belongs to the GcvT family.</text>
</comment>
<evidence type="ECO:0000313" key="10">
    <source>
        <dbReference type="EMBL" id="BAN02888.1"/>
    </source>
</evidence>
<dbReference type="PANTHER" id="PTHR43757">
    <property type="entry name" value="AMINOMETHYLTRANSFERASE"/>
    <property type="match status" value="1"/>
</dbReference>
<dbReference type="SUPFAM" id="SSF101790">
    <property type="entry name" value="Aminomethyltransferase beta-barrel domain"/>
    <property type="match status" value="1"/>
</dbReference>
<sequence>MTLRQSPLADQHRALDANLVEFGGWEMPIAYPTGTIDEHLACRNGAAMFDVSHLGSVRVEGPDAFERLQATLTNDLSKIEPGRAQYTHLLSEADASVLDDIIVWWHPRADGDPDVFDVMPNASNTDDVVAAIGGRETTADRAVIAVQGKQARDLVRPVFAAAADVKRFRVERCDWNGVECVVAGTGYTGEPGLEIAVPTDAAPALWEALLGAGITPAGLGARDTLRLEAGLPLHGHELGEGITSLQAGLGWVVAWDKPQFHGREAALAEREAGVGRKLVGITTEGRRPARADCSIRVDGSDVGVVTSGNFSPVLGHGVAMGFVPPDLAVGDAVEIDVRGKALPGVIADMPFI</sequence>
<keyword evidence="11" id="KW-1185">Reference proteome</keyword>
<evidence type="ECO:0000256" key="1">
    <source>
        <dbReference type="ARBA" id="ARBA00008609"/>
    </source>
</evidence>
<dbReference type="PIRSF" id="PIRSF006487">
    <property type="entry name" value="GcvT"/>
    <property type="match status" value="1"/>
</dbReference>
<dbReference type="GO" id="GO:0008168">
    <property type="term" value="F:methyltransferase activity"/>
    <property type="evidence" value="ECO:0007669"/>
    <property type="project" value="UniProtKB-KW"/>
</dbReference>
<dbReference type="InterPro" id="IPR027266">
    <property type="entry name" value="TrmE/GcvT-like"/>
</dbReference>
<dbReference type="GO" id="GO:0032259">
    <property type="term" value="P:methylation"/>
    <property type="evidence" value="ECO:0007669"/>
    <property type="project" value="UniProtKB-KW"/>
</dbReference>
<feature type="domain" description="Aminomethyltransferase C-terminal" evidence="9">
    <location>
        <begin position="276"/>
        <end position="351"/>
    </location>
</feature>
<dbReference type="GO" id="GO:0008483">
    <property type="term" value="F:transaminase activity"/>
    <property type="evidence" value="ECO:0007669"/>
    <property type="project" value="UniProtKB-KW"/>
</dbReference>
<dbReference type="InterPro" id="IPR029043">
    <property type="entry name" value="GcvT/YgfZ_C"/>
</dbReference>
<accession>A0A6C7EE34</accession>
<evidence type="ECO:0000256" key="4">
    <source>
        <dbReference type="ARBA" id="ARBA00022679"/>
    </source>
</evidence>